<comment type="similarity">
    <text evidence="16">Belongs to the helicase family. PIF1 subfamily.</text>
</comment>
<keyword evidence="6 16" id="KW-0378">Hydrolase</keyword>
<keyword evidence="20" id="KW-1185">Reference proteome</keyword>
<sequence length="964" mass="109087">MNSVRIIFPNLFANLNFVSRNFPPIRRITLMMTIRSYTSASDYQEINSKRIKLTIDDYHDLNELLSDSDGWDDEGSLEVDKENHRGYTEIGNKSKDGHLRKKIRTEFSDEDDSIIYHMFESGSEGLIKEKVLAGASRKLSRDLPPRNSFSSHILERPIVESTQHGNFKSAVADGDDSKLLISILKGSAQANVSEESHKATDKGRDEQSPLDKLYQSHAGEKDTKGMPLCTSSLLAIQGKQASKYPGVINLRNEKQIVTQKSTIPELHEEADKIKKKDSVNIFEDDICIVGERKCLKLAEEEDSTSTPSLSHTFDQSKEKDDCVQVNEQKEKMQYSEKFALLTQRPCLQDLQELEKKINLRSNTKIVIPLRLSKEQEDVLHLAEEGHNIFYTGSAGTGKSVLLREMIKTLKKKYGIDGVAVTASTGLAACNVGGITVHSFAGVGLGNGDVKKLYQKVKRSQKFVKRWQNISALVVDEISMLDGELLDKLDFIAQKIRKNSKPFGDIQLILCGDFFQLPPVSKDHSKPMKFAFESLVWKEAIDVTIALRKVFRQQGDTKFIEMLNNLRLGRIDNETEIEFKKLSRPLPQDDIIPAELYSTRNEVDRANNSRLNRLPGKANIYQAIDGGILEDKEMKERLLQNFLAPKQLQLKIGAQVMMIKNIDATLVNGSLGKVIDFIDHETYMFYDTMKANPEIGISELERLKANPDILRETWNDNLEEPEAAVRQKSTKDAFCKSDPNSSENDLGESIFDFLDDVSTTDVGVKYNLQRKVELLKEIHASSKRKRKLPLVRFKTSDMSTRTVLVEPEDWAIEDENEKPLVSRVQLPLMLAWSLSIHKSQGQTLPKVKVDLRRVFEKGQAYVALSRAVSREGLQVLNFDKARIMAHDKVVDFYSTLVTVEEARKQIDGSSQKHGRRINDRRDTAAPTKPLLVKKSRAARSRSNTPNPASGMDRITEMLMRRSNRG</sequence>
<dbReference type="GO" id="GO:0005743">
    <property type="term" value="C:mitochondrial inner membrane"/>
    <property type="evidence" value="ECO:0007669"/>
    <property type="project" value="UniProtKB-SubCell"/>
</dbReference>
<dbReference type="InterPro" id="IPR048293">
    <property type="entry name" value="PIF1_RRM3_pfh1"/>
</dbReference>
<dbReference type="InterPro" id="IPR027417">
    <property type="entry name" value="P-loop_NTPase"/>
</dbReference>
<feature type="DNA-binding region" evidence="16">
    <location>
        <begin position="858"/>
        <end position="877"/>
    </location>
</feature>
<keyword evidence="7 16" id="KW-0347">Helicase</keyword>
<dbReference type="GO" id="GO:0000723">
    <property type="term" value="P:telomere maintenance"/>
    <property type="evidence" value="ECO:0007669"/>
    <property type="project" value="InterPro"/>
</dbReference>
<feature type="domain" description="AAA+ ATPase" evidence="18">
    <location>
        <begin position="384"/>
        <end position="680"/>
    </location>
</feature>
<dbReference type="SUPFAM" id="SSF52540">
    <property type="entry name" value="P-loop containing nucleoside triphosphate hydrolases"/>
    <property type="match status" value="2"/>
</dbReference>
<dbReference type="GO" id="GO:0032211">
    <property type="term" value="P:negative regulation of telomere maintenance via telomerase"/>
    <property type="evidence" value="ECO:0007669"/>
    <property type="project" value="UniProtKB-UniRule"/>
</dbReference>
<keyword evidence="13 16" id="KW-0413">Isomerase</keyword>
<evidence type="ECO:0000256" key="17">
    <source>
        <dbReference type="SAM" id="MobiDB-lite"/>
    </source>
</evidence>
<keyword evidence="5 16" id="KW-0227">DNA damage</keyword>
<protein>
    <recommendedName>
        <fullName evidence="16">ATP-dependent DNA helicase PIF1</fullName>
        <ecNumber evidence="16">5.6.2.3</ecNumber>
    </recommendedName>
    <alternativeName>
        <fullName evidence="16">DNA 5'-3' helicase PIF1</fullName>
    </alternativeName>
    <alternativeName>
        <fullName evidence="16">DNA repair and recombination helicase PIF1</fullName>
    </alternativeName>
</protein>
<feature type="region of interest" description="Disordered" evidence="17">
    <location>
        <begin position="904"/>
        <end position="954"/>
    </location>
</feature>
<evidence type="ECO:0000313" key="19">
    <source>
        <dbReference type="EMBL" id="QLG73104.1"/>
    </source>
</evidence>
<evidence type="ECO:0000256" key="1">
    <source>
        <dbReference type="ARBA" id="ARBA00001946"/>
    </source>
</evidence>
<evidence type="ECO:0000256" key="15">
    <source>
        <dbReference type="ARBA" id="ARBA00048954"/>
    </source>
</evidence>
<organism evidence="19 20">
    <name type="scientific">Zygotorulaspora mrakii</name>
    <name type="common">Zygosaccharomyces mrakii</name>
    <dbReference type="NCBI Taxonomy" id="42260"/>
    <lineage>
        <taxon>Eukaryota</taxon>
        <taxon>Fungi</taxon>
        <taxon>Dikarya</taxon>
        <taxon>Ascomycota</taxon>
        <taxon>Saccharomycotina</taxon>
        <taxon>Saccharomycetes</taxon>
        <taxon>Saccharomycetales</taxon>
        <taxon>Saccharomycetaceae</taxon>
        <taxon>Zygotorulaspora</taxon>
    </lineage>
</organism>
<dbReference type="GO" id="GO:0005524">
    <property type="term" value="F:ATP binding"/>
    <property type="evidence" value="ECO:0007669"/>
    <property type="project" value="UniProtKB-UniRule"/>
</dbReference>
<feature type="binding site" evidence="16">
    <location>
        <begin position="392"/>
        <end position="399"/>
    </location>
    <ligand>
        <name>ATP</name>
        <dbReference type="ChEBI" id="CHEBI:30616"/>
    </ligand>
</feature>
<comment type="subcellular location">
    <subcellularLocation>
        <location evidence="2">Mitochondrion inner membrane</location>
        <topology evidence="2">Peripheral membrane protein</topology>
        <orientation evidence="2">Matrix side</orientation>
    </subcellularLocation>
    <subcellularLocation>
        <location evidence="3">Nucleus</location>
        <location evidence="3">Nucleolus</location>
    </subcellularLocation>
    <subcellularLocation>
        <location evidence="16">Nucleus</location>
    </subcellularLocation>
    <subcellularLocation>
        <location evidence="16">Mitochondrion</location>
    </subcellularLocation>
</comment>
<evidence type="ECO:0000256" key="11">
    <source>
        <dbReference type="ARBA" id="ARBA00023172"/>
    </source>
</evidence>
<dbReference type="InterPro" id="IPR003593">
    <property type="entry name" value="AAA+_ATPase"/>
</dbReference>
<dbReference type="GO" id="GO:0043139">
    <property type="term" value="F:5'-3' DNA helicase activity"/>
    <property type="evidence" value="ECO:0007669"/>
    <property type="project" value="UniProtKB-UniRule"/>
</dbReference>
<evidence type="ECO:0000256" key="10">
    <source>
        <dbReference type="ARBA" id="ARBA00023128"/>
    </source>
</evidence>
<dbReference type="Proteomes" id="UP000509704">
    <property type="component" value="Chromosome 5"/>
</dbReference>
<evidence type="ECO:0000256" key="7">
    <source>
        <dbReference type="ARBA" id="ARBA00022806"/>
    </source>
</evidence>
<keyword evidence="14 16" id="KW-0539">Nucleus</keyword>
<dbReference type="Pfam" id="PF05970">
    <property type="entry name" value="PIF1"/>
    <property type="match status" value="1"/>
</dbReference>
<dbReference type="HAMAP" id="MF_03176">
    <property type="entry name" value="PIF1"/>
    <property type="match status" value="1"/>
</dbReference>
<dbReference type="GO" id="GO:0160225">
    <property type="term" value="F:G-quadruplex unwinding activity"/>
    <property type="evidence" value="ECO:0007669"/>
    <property type="project" value="UniProtKB-UniRule"/>
</dbReference>
<dbReference type="GO" id="GO:0051880">
    <property type="term" value="F:G-quadruplex DNA binding"/>
    <property type="evidence" value="ECO:0007669"/>
    <property type="project" value="UniProtKB-UniRule"/>
</dbReference>
<keyword evidence="8 16" id="KW-0067">ATP-binding</keyword>
<comment type="function">
    <text evidence="16">DNA-dependent ATPase and 5'-3' DNA helicase required for the maintenance of both mitochondrial and nuclear genome stability. Efficiently unwinds G-quadruplex (G4) DNA structures and forked RNA-DNA hybrids. Resolves G4 structures, preventing replication pausing and double-strand breaks (DSBs) at G4 motifs. Involved in the maintenance of telomeric DNA. Inhibits telomere elongation, de novo telomere formation and telomere addition to DSBs via catalytic inhibition of telomerase. Reduces the processivity of telomerase by displacing active telomerase from DNA ends. Releases telomerase by unwinding the short telomerase RNA/telomeric DNA hybrid that is the intermediate in the telomerase reaction. Involved in the maintenance of ribosomal (rDNA). Required for efficient fork arrest at the replicaion fork barrier within rDNA. Involved in the maintenance of mitochondrial (mtDNA). Required to maintain mtDNA under conditions that introduce dsDNA breaks in mtDNA, either preventing or repairing dsDNA breaks. May inhibit replication progression to allow time for repair. May have a general role in chromosomal replication by affecting Okazaki fragment maturation. May have a role in conjunction with DNA2 helicase/nuclease in 5'-flap extension during Okazaki fragment processing.</text>
</comment>
<dbReference type="InterPro" id="IPR051055">
    <property type="entry name" value="PIF1_helicase"/>
</dbReference>
<dbReference type="EMBL" id="CP058608">
    <property type="protein sequence ID" value="QLG73104.1"/>
    <property type="molecule type" value="Genomic_DNA"/>
</dbReference>
<dbReference type="Gene3D" id="3.40.50.300">
    <property type="entry name" value="P-loop containing nucleotide triphosphate hydrolases"/>
    <property type="match status" value="1"/>
</dbReference>
<dbReference type="GO" id="GO:0003697">
    <property type="term" value="F:single-stranded DNA binding"/>
    <property type="evidence" value="ECO:0007669"/>
    <property type="project" value="UniProtKB-ARBA"/>
</dbReference>
<keyword evidence="9 16" id="KW-0238">DNA-binding</keyword>
<comment type="catalytic activity">
    <reaction evidence="15 16">
        <text>ATP + H2O = ADP + phosphate + H(+)</text>
        <dbReference type="Rhea" id="RHEA:13065"/>
        <dbReference type="ChEBI" id="CHEBI:15377"/>
        <dbReference type="ChEBI" id="CHEBI:15378"/>
        <dbReference type="ChEBI" id="CHEBI:30616"/>
        <dbReference type="ChEBI" id="CHEBI:43474"/>
        <dbReference type="ChEBI" id="CHEBI:456216"/>
        <dbReference type="EC" id="5.6.2.3"/>
    </reaction>
</comment>
<evidence type="ECO:0000256" key="4">
    <source>
        <dbReference type="ARBA" id="ARBA00022741"/>
    </source>
</evidence>
<evidence type="ECO:0000256" key="3">
    <source>
        <dbReference type="ARBA" id="ARBA00004604"/>
    </source>
</evidence>
<evidence type="ECO:0000313" key="20">
    <source>
        <dbReference type="Proteomes" id="UP000509704"/>
    </source>
</evidence>
<feature type="compositionally biased region" description="Basic and acidic residues" evidence="17">
    <location>
        <begin position="194"/>
        <end position="209"/>
    </location>
</feature>
<keyword evidence="10 16" id="KW-0496">Mitochondrion</keyword>
<keyword evidence="12 16" id="KW-0234">DNA repair</keyword>
<dbReference type="GO" id="GO:0005730">
    <property type="term" value="C:nucleolus"/>
    <property type="evidence" value="ECO:0007669"/>
    <property type="project" value="UniProtKB-SubCell"/>
</dbReference>
<evidence type="ECO:0000256" key="8">
    <source>
        <dbReference type="ARBA" id="ARBA00022840"/>
    </source>
</evidence>
<reference evidence="19 20" key="1">
    <citation type="submission" date="2020-07" db="EMBL/GenBank/DDBJ databases">
        <title>The yeast mating-type switching endonuclease HO is a domesticated member of an unorthodox homing genetic element family.</title>
        <authorList>
            <person name="Coughlan A.Y."/>
            <person name="Lombardi L."/>
            <person name="Braun-Galleani S."/>
            <person name="Martos A.R."/>
            <person name="Galeote V."/>
            <person name="Bigey F."/>
            <person name="Dequin S."/>
            <person name="Byrne K.P."/>
            <person name="Wolfe K.H."/>
        </authorList>
    </citation>
    <scope>NUCLEOTIDE SEQUENCE [LARGE SCALE GENOMIC DNA]</scope>
    <source>
        <strain evidence="19 20">NRRL Y-6702</strain>
    </source>
</reference>
<dbReference type="GO" id="GO:0016787">
    <property type="term" value="F:hydrolase activity"/>
    <property type="evidence" value="ECO:0007669"/>
    <property type="project" value="UniProtKB-KW"/>
</dbReference>
<evidence type="ECO:0000256" key="5">
    <source>
        <dbReference type="ARBA" id="ARBA00022763"/>
    </source>
</evidence>
<evidence type="ECO:0000259" key="18">
    <source>
        <dbReference type="SMART" id="SM00382"/>
    </source>
</evidence>
<evidence type="ECO:0000256" key="12">
    <source>
        <dbReference type="ARBA" id="ARBA00023204"/>
    </source>
</evidence>
<dbReference type="AlphaFoldDB" id="A0A7H9B3W0"/>
<accession>A0A7H9B3W0</accession>
<gene>
    <name evidence="16" type="primary">PIF1</name>
    <name evidence="19" type="ORF">HG535_0E01880</name>
</gene>
<comment type="cofactor">
    <cofactor evidence="1 16">
        <name>Mg(2+)</name>
        <dbReference type="ChEBI" id="CHEBI:18420"/>
    </cofactor>
</comment>
<evidence type="ECO:0000256" key="14">
    <source>
        <dbReference type="ARBA" id="ARBA00023242"/>
    </source>
</evidence>
<comment type="subunit">
    <text evidence="16">Monomer. Interacts with telomerase.</text>
</comment>
<keyword evidence="4 16" id="KW-0547">Nucleotide-binding</keyword>
<evidence type="ECO:0000256" key="2">
    <source>
        <dbReference type="ARBA" id="ARBA00004443"/>
    </source>
</evidence>
<dbReference type="GO" id="GO:0010521">
    <property type="term" value="F:telomerase inhibitor activity"/>
    <property type="evidence" value="ECO:0007669"/>
    <property type="project" value="UniProtKB-UniRule"/>
</dbReference>
<dbReference type="PANTHER" id="PTHR47642">
    <property type="entry name" value="ATP-DEPENDENT DNA HELICASE"/>
    <property type="match status" value="1"/>
</dbReference>
<dbReference type="PANTHER" id="PTHR47642:SF5">
    <property type="entry name" value="ATP-DEPENDENT DNA HELICASE"/>
    <property type="match status" value="1"/>
</dbReference>
<dbReference type="GO" id="GO:0006310">
    <property type="term" value="P:DNA recombination"/>
    <property type="evidence" value="ECO:0007669"/>
    <property type="project" value="UniProtKB-UniRule"/>
</dbReference>
<dbReference type="FunFam" id="3.40.50.300:FF:001226">
    <property type="entry name" value="ATP-dependent DNA helicase PIF1"/>
    <property type="match status" value="1"/>
</dbReference>
<evidence type="ECO:0000256" key="16">
    <source>
        <dbReference type="HAMAP-Rule" id="MF_03176"/>
    </source>
</evidence>
<dbReference type="InterPro" id="IPR049163">
    <property type="entry name" value="Pif1-like_2B_dom"/>
</dbReference>
<dbReference type="EC" id="5.6.2.3" evidence="16"/>
<dbReference type="CDD" id="cd18037">
    <property type="entry name" value="DEXSc_Pif1_like"/>
    <property type="match status" value="1"/>
</dbReference>
<evidence type="ECO:0000256" key="9">
    <source>
        <dbReference type="ARBA" id="ARBA00023125"/>
    </source>
</evidence>
<dbReference type="CDD" id="cd18809">
    <property type="entry name" value="SF1_C_RecD"/>
    <property type="match status" value="1"/>
</dbReference>
<dbReference type="GO" id="GO:0006281">
    <property type="term" value="P:DNA repair"/>
    <property type="evidence" value="ECO:0007669"/>
    <property type="project" value="UniProtKB-UniRule"/>
</dbReference>
<proteinExistence type="inferred from homology"/>
<keyword evidence="11 16" id="KW-0233">DNA recombination</keyword>
<dbReference type="Pfam" id="PF21530">
    <property type="entry name" value="Pif1_2B_dom"/>
    <property type="match status" value="1"/>
</dbReference>
<dbReference type="OrthoDB" id="432234at2759"/>
<evidence type="ECO:0000256" key="6">
    <source>
        <dbReference type="ARBA" id="ARBA00022801"/>
    </source>
</evidence>
<dbReference type="InterPro" id="IPR010285">
    <property type="entry name" value="DNA_helicase_pif1-like_DEAD"/>
</dbReference>
<name>A0A7H9B3W0_ZYGMR</name>
<dbReference type="SMART" id="SM00382">
    <property type="entry name" value="AAA"/>
    <property type="match status" value="1"/>
</dbReference>
<evidence type="ECO:0000256" key="13">
    <source>
        <dbReference type="ARBA" id="ARBA00023235"/>
    </source>
</evidence>
<feature type="region of interest" description="Disordered" evidence="17">
    <location>
        <begin position="191"/>
        <end position="210"/>
    </location>
</feature>